<evidence type="ECO:0000256" key="11">
    <source>
        <dbReference type="PIRSR" id="PIRSR006268-2"/>
    </source>
</evidence>
<evidence type="ECO:0000256" key="12">
    <source>
        <dbReference type="SAM" id="Phobius"/>
    </source>
</evidence>
<evidence type="ECO:0000256" key="2">
    <source>
        <dbReference type="ARBA" id="ARBA00016337"/>
    </source>
</evidence>
<keyword evidence="12" id="KW-0812">Transmembrane</keyword>
<comment type="similarity">
    <text evidence="10">Belongs to the ApbE family.</text>
</comment>
<feature type="binding site" evidence="11">
    <location>
        <position position="181"/>
    </location>
    <ligand>
        <name>Mg(2+)</name>
        <dbReference type="ChEBI" id="CHEBI:18420"/>
    </ligand>
</feature>
<dbReference type="InterPro" id="IPR003374">
    <property type="entry name" value="ApbE-like_sf"/>
</dbReference>
<keyword evidence="12" id="KW-0472">Membrane</keyword>
<dbReference type="EMBL" id="FNZH01000003">
    <property type="protein sequence ID" value="SEJ30181.1"/>
    <property type="molecule type" value="Genomic_DNA"/>
</dbReference>
<feature type="binding site" evidence="11">
    <location>
        <position position="301"/>
    </location>
    <ligand>
        <name>Mg(2+)</name>
        <dbReference type="ChEBI" id="CHEBI:18420"/>
    </ligand>
</feature>
<dbReference type="PANTHER" id="PTHR30040">
    <property type="entry name" value="THIAMINE BIOSYNTHESIS LIPOPROTEIN APBE"/>
    <property type="match status" value="1"/>
</dbReference>
<dbReference type="InterPro" id="IPR024932">
    <property type="entry name" value="ApbE"/>
</dbReference>
<evidence type="ECO:0000256" key="5">
    <source>
        <dbReference type="ARBA" id="ARBA00022723"/>
    </source>
</evidence>
<evidence type="ECO:0000256" key="7">
    <source>
        <dbReference type="ARBA" id="ARBA00022842"/>
    </source>
</evidence>
<keyword evidence="12" id="KW-1133">Transmembrane helix</keyword>
<keyword evidence="5 10" id="KW-0479">Metal-binding</keyword>
<dbReference type="EC" id="2.7.1.180" evidence="1 10"/>
<keyword evidence="4 10" id="KW-0808">Transferase</keyword>
<comment type="cofactor">
    <cofactor evidence="11">
        <name>Mg(2+)</name>
        <dbReference type="ChEBI" id="CHEBI:18420"/>
    </cofactor>
    <cofactor evidence="11">
        <name>Mn(2+)</name>
        <dbReference type="ChEBI" id="CHEBI:29035"/>
    </cofactor>
    <text evidence="11">Magnesium. Can also use manganese.</text>
</comment>
<protein>
    <recommendedName>
        <fullName evidence="2 10">FAD:protein FMN transferase</fullName>
        <ecNumber evidence="1 10">2.7.1.180</ecNumber>
    </recommendedName>
    <alternativeName>
        <fullName evidence="8 10">Flavin transferase</fullName>
    </alternativeName>
</protein>
<reference evidence="14" key="1">
    <citation type="submission" date="2016-10" db="EMBL/GenBank/DDBJ databases">
        <authorList>
            <person name="Varghese N."/>
            <person name="Submissions S."/>
        </authorList>
    </citation>
    <scope>NUCLEOTIDE SEQUENCE [LARGE SCALE GENOMIC DNA]</scope>
    <source>
        <strain evidence="14">IBRC-M 10761</strain>
    </source>
</reference>
<keyword evidence="14" id="KW-1185">Reference proteome</keyword>
<dbReference type="RefSeq" id="WP_092173202.1">
    <property type="nucleotide sequence ID" value="NZ_FNZH01000003.1"/>
</dbReference>
<evidence type="ECO:0000256" key="10">
    <source>
        <dbReference type="PIRNR" id="PIRNR006268"/>
    </source>
</evidence>
<accession>A0A1H6XM72</accession>
<dbReference type="PANTHER" id="PTHR30040:SF2">
    <property type="entry name" value="FAD:PROTEIN FMN TRANSFERASE"/>
    <property type="match status" value="1"/>
</dbReference>
<keyword evidence="7 10" id="KW-0460">Magnesium</keyword>
<keyword evidence="6 10" id="KW-0274">FAD</keyword>
<dbReference type="PIRSF" id="PIRSF006268">
    <property type="entry name" value="ApbE"/>
    <property type="match status" value="1"/>
</dbReference>
<dbReference type="Gene3D" id="3.10.520.10">
    <property type="entry name" value="ApbE-like domains"/>
    <property type="match status" value="1"/>
</dbReference>
<evidence type="ECO:0000256" key="3">
    <source>
        <dbReference type="ARBA" id="ARBA00022630"/>
    </source>
</evidence>
<sequence length="355" mass="39265">MRKSAKKNIIYSILLLLVVFMVYLYRQNKNTPATHAPDDPKIVLTGPTMGTSYRIVYLDPGRRDFQEEIDSLLLDINRSLSTYMPDSEISRFNQTDSIVFDSPYLYPVLKASGEVYRATSGAFDPTVGPLVNAWGFGPEGASLKDSVAIRQLLEQVGFEQLYFDESVLKKTNSDTYLDLSAIAKGYGVDLVGTFLEGRGIQHFLVEIGGELVARGRNEKGELWKVGVTRPSEEGLANDLYSIIALDNKGMATSGNYRNFYVKDSVKYSHTISPFTGYPVAHRLLSATVVAADCMTADAFATAFMVLGVEKSLEIQAATEGLEIFLIFTNERGQMQFHVSEGLAPLLTTVDEKEVN</sequence>
<evidence type="ECO:0000256" key="8">
    <source>
        <dbReference type="ARBA" id="ARBA00031306"/>
    </source>
</evidence>
<dbReference type="Proteomes" id="UP000199403">
    <property type="component" value="Unassembled WGS sequence"/>
</dbReference>
<evidence type="ECO:0000256" key="4">
    <source>
        <dbReference type="ARBA" id="ARBA00022679"/>
    </source>
</evidence>
<evidence type="ECO:0000256" key="9">
    <source>
        <dbReference type="ARBA" id="ARBA00048540"/>
    </source>
</evidence>
<dbReference type="Pfam" id="PF02424">
    <property type="entry name" value="ApbE"/>
    <property type="match status" value="1"/>
</dbReference>
<comment type="catalytic activity">
    <reaction evidence="9 10">
        <text>L-threonyl-[protein] + FAD = FMN-L-threonyl-[protein] + AMP + H(+)</text>
        <dbReference type="Rhea" id="RHEA:36847"/>
        <dbReference type="Rhea" id="RHEA-COMP:11060"/>
        <dbReference type="Rhea" id="RHEA-COMP:11061"/>
        <dbReference type="ChEBI" id="CHEBI:15378"/>
        <dbReference type="ChEBI" id="CHEBI:30013"/>
        <dbReference type="ChEBI" id="CHEBI:57692"/>
        <dbReference type="ChEBI" id="CHEBI:74257"/>
        <dbReference type="ChEBI" id="CHEBI:456215"/>
        <dbReference type="EC" id="2.7.1.180"/>
    </reaction>
</comment>
<dbReference type="AlphaFoldDB" id="A0A1H6XM72"/>
<dbReference type="OrthoDB" id="9778595at2"/>
<evidence type="ECO:0000256" key="1">
    <source>
        <dbReference type="ARBA" id="ARBA00011955"/>
    </source>
</evidence>
<name>A0A1H6XM72_9BACT</name>
<gene>
    <name evidence="13" type="ORF">SAMN05192553_103131</name>
</gene>
<dbReference type="GO" id="GO:0046872">
    <property type="term" value="F:metal ion binding"/>
    <property type="evidence" value="ECO:0007669"/>
    <property type="project" value="UniProtKB-UniRule"/>
</dbReference>
<dbReference type="STRING" id="1416801.SAMN05192553_103131"/>
<evidence type="ECO:0000256" key="6">
    <source>
        <dbReference type="ARBA" id="ARBA00022827"/>
    </source>
</evidence>
<evidence type="ECO:0000313" key="13">
    <source>
        <dbReference type="EMBL" id="SEJ30181.1"/>
    </source>
</evidence>
<feature type="binding site" evidence="11">
    <location>
        <position position="297"/>
    </location>
    <ligand>
        <name>Mg(2+)</name>
        <dbReference type="ChEBI" id="CHEBI:18420"/>
    </ligand>
</feature>
<organism evidence="13 14">
    <name type="scientific">Cyclobacterium xiamenense</name>
    <dbReference type="NCBI Taxonomy" id="1297121"/>
    <lineage>
        <taxon>Bacteria</taxon>
        <taxon>Pseudomonadati</taxon>
        <taxon>Bacteroidota</taxon>
        <taxon>Cytophagia</taxon>
        <taxon>Cytophagales</taxon>
        <taxon>Cyclobacteriaceae</taxon>
        <taxon>Cyclobacterium</taxon>
    </lineage>
</organism>
<proteinExistence type="inferred from homology"/>
<keyword evidence="13" id="KW-0449">Lipoprotein</keyword>
<evidence type="ECO:0000313" key="14">
    <source>
        <dbReference type="Proteomes" id="UP000199403"/>
    </source>
</evidence>
<dbReference type="SUPFAM" id="SSF143631">
    <property type="entry name" value="ApbE-like"/>
    <property type="match status" value="1"/>
</dbReference>
<keyword evidence="3 10" id="KW-0285">Flavoprotein</keyword>
<feature type="transmembrane region" description="Helical" evidence="12">
    <location>
        <begin position="9"/>
        <end position="25"/>
    </location>
</feature>
<dbReference type="GO" id="GO:0016740">
    <property type="term" value="F:transferase activity"/>
    <property type="evidence" value="ECO:0007669"/>
    <property type="project" value="UniProtKB-UniRule"/>
</dbReference>